<reference evidence="3 4" key="3">
    <citation type="journal article" date="2020" name="Int. J. Syst. Evol. Microbiol.">
        <title>Corynebacterium silvaticum sp. nov., a unique group of NTTB corynebacteria in wild boar and roe deer.</title>
        <authorList>
            <person name="Dangel A."/>
            <person name="Berger A."/>
            <person name="Rau J."/>
            <person name="Eisenberg T."/>
            <person name="Kampfer P."/>
            <person name="Margos G."/>
            <person name="Contzen M."/>
            <person name="Busse H.J."/>
            <person name="Konrad R."/>
            <person name="Peters M."/>
            <person name="Sting R."/>
            <person name="Sing A."/>
        </authorList>
    </citation>
    <scope>NUCLEOTIDE SEQUENCE [LARGE SCALE GENOMIC DNA]</scope>
    <source>
        <strain evidence="3 4">PO100/5</strain>
    </source>
</reference>
<organism evidence="3 4">
    <name type="scientific">Corynebacterium silvaticum</name>
    <dbReference type="NCBI Taxonomy" id="2320431"/>
    <lineage>
        <taxon>Bacteria</taxon>
        <taxon>Bacillati</taxon>
        <taxon>Actinomycetota</taxon>
        <taxon>Actinomycetes</taxon>
        <taxon>Mycobacteriales</taxon>
        <taxon>Corynebacteriaceae</taxon>
        <taxon>Corynebacterium</taxon>
    </lineage>
</organism>
<proteinExistence type="predicted"/>
<evidence type="ECO:0000256" key="1">
    <source>
        <dbReference type="SAM" id="Phobius"/>
    </source>
</evidence>
<feature type="transmembrane region" description="Helical" evidence="1">
    <location>
        <begin position="80"/>
        <end position="98"/>
    </location>
</feature>
<keyword evidence="1" id="KW-0812">Transmembrane</keyword>
<sequence length="214" mass="22207">MTSTGHSEPFDDFPHDVEDLLAQAPAPLTPSAQLRDNILEAIADTPQEEPEATHTSPVGVLSEPIADVIQLSARRKLTRGFLAVAASIAVIAGGFAFWPQVDPHAEMHSILAASDVRQASTHAMGASLDIVVSSSMNEGGALVDGAPKLSEGMGAQVWAVMADGSTKSAGVIGPEDHDGVWMPLPGETSKVMITEEPLKGSSQPQGTVLAVVDV</sequence>
<dbReference type="Proteomes" id="UP000195652">
    <property type="component" value="Chromosome"/>
</dbReference>
<evidence type="ECO:0000259" key="2">
    <source>
        <dbReference type="Pfam" id="PF10099"/>
    </source>
</evidence>
<reference evidence="3 4" key="1">
    <citation type="journal article" date="2014" name="BMC Vet. Res.">
        <title>First report of Corynebacterium pseudotuberculosis from caseous lymphadenitis lesions in Black Alentejano pig (Sus scrofa domesticus).</title>
        <authorList>
            <person name="Oliveira M."/>
            <person name="Barroco C."/>
            <person name="Mottola C."/>
            <person name="Santos R."/>
            <person name="Lemsaddek A."/>
            <person name="Tavares L."/>
            <person name="Semedo-Lemsaddek T."/>
        </authorList>
    </citation>
    <scope>NUCLEOTIDE SEQUENCE [LARGE SCALE GENOMIC DNA]</scope>
    <source>
        <strain evidence="3 4">PO100/5</strain>
    </source>
</reference>
<evidence type="ECO:0000313" key="3">
    <source>
        <dbReference type="EMBL" id="ARU45220.1"/>
    </source>
</evidence>
<feature type="domain" description="Anti-sigma K factor RskA C-terminal" evidence="2">
    <location>
        <begin position="82"/>
        <end position="207"/>
    </location>
</feature>
<dbReference type="PANTHER" id="PTHR37461">
    <property type="entry name" value="ANTI-SIGMA-K FACTOR RSKA"/>
    <property type="match status" value="1"/>
</dbReference>
<dbReference type="InterPro" id="IPR051474">
    <property type="entry name" value="Anti-sigma-K/W_factor"/>
</dbReference>
<name>A0A7Y4LL30_9CORY</name>
<dbReference type="Pfam" id="PF10099">
    <property type="entry name" value="RskA_C"/>
    <property type="match status" value="1"/>
</dbReference>
<dbReference type="GO" id="GO:0016989">
    <property type="term" value="F:sigma factor antagonist activity"/>
    <property type="evidence" value="ECO:0007669"/>
    <property type="project" value="TreeGrafter"/>
</dbReference>
<keyword evidence="1" id="KW-0472">Membrane</keyword>
<accession>A0A7Y4LL30</accession>
<dbReference type="GO" id="GO:0005886">
    <property type="term" value="C:plasma membrane"/>
    <property type="evidence" value="ECO:0007669"/>
    <property type="project" value="InterPro"/>
</dbReference>
<dbReference type="PANTHER" id="PTHR37461:SF1">
    <property type="entry name" value="ANTI-SIGMA-K FACTOR RSKA"/>
    <property type="match status" value="1"/>
</dbReference>
<gene>
    <name evidence="3" type="ORF">CBE74_00370</name>
</gene>
<reference evidence="3 4" key="2">
    <citation type="journal article" date="2020" name="Antonie Van Leeuwenhoek">
        <title>Phylogenomic characterisation of a novel corynebacterial species pathogenic to animals.</title>
        <authorList>
            <person name="Moller J."/>
            <person name="Musella L."/>
            <person name="Melnikov V."/>
            <person name="Geissdorfer W."/>
            <person name="Burkovski A."/>
            <person name="Sangal V."/>
        </authorList>
    </citation>
    <scope>NUCLEOTIDE SEQUENCE [LARGE SCALE GENOMIC DNA]</scope>
    <source>
        <strain evidence="3 4">PO100/5</strain>
    </source>
</reference>
<keyword evidence="1" id="KW-1133">Transmembrane helix</keyword>
<dbReference type="AlphaFoldDB" id="A0A7Y4LL30"/>
<protein>
    <submittedName>
        <fullName evidence="3">Anti-sigma factor</fullName>
    </submittedName>
</protein>
<dbReference type="KEGG" id="csil:CBE74_00370"/>
<dbReference type="GeneID" id="75006757"/>
<reference evidence="3 4" key="4">
    <citation type="journal article" date="2020" name="PLoS ONE">
        <title>Taxonomic classification of strain PO100/5 shows a broader geographic distribution and genetic markers of the recently described Corynebacterium silvaticum.</title>
        <authorList>
            <person name="Viana M.V.C."/>
            <person name="Profeta R."/>
            <person name="da Silva A.L."/>
            <person name="Hurtado R."/>
            <person name="Cerqueira J.C."/>
            <person name="Ribeiro B.F.S."/>
            <person name="Almeida M.O."/>
            <person name="Morais-Rodrigues F."/>
            <person name="Soares S.C."/>
            <person name="Oliveira M."/>
            <person name="Tavares L."/>
            <person name="Figueiredo H."/>
            <person name="Wattam A.R."/>
            <person name="Barh D."/>
            <person name="Ghosh P."/>
            <person name="Silva A."/>
            <person name="Azevedo V."/>
        </authorList>
    </citation>
    <scope>NUCLEOTIDE SEQUENCE [LARGE SCALE GENOMIC DNA]</scope>
    <source>
        <strain evidence="3 4">PO100/5</strain>
    </source>
</reference>
<dbReference type="EMBL" id="CP021417">
    <property type="protein sequence ID" value="ARU45220.1"/>
    <property type="molecule type" value="Genomic_DNA"/>
</dbReference>
<dbReference type="RefSeq" id="WP_087453111.1">
    <property type="nucleotide sequence ID" value="NZ_CP021417.2"/>
</dbReference>
<evidence type="ECO:0000313" key="4">
    <source>
        <dbReference type="Proteomes" id="UP000195652"/>
    </source>
</evidence>
<dbReference type="GO" id="GO:0006417">
    <property type="term" value="P:regulation of translation"/>
    <property type="evidence" value="ECO:0007669"/>
    <property type="project" value="TreeGrafter"/>
</dbReference>
<dbReference type="OrthoDB" id="4421416at2"/>
<keyword evidence="4" id="KW-1185">Reference proteome</keyword>
<dbReference type="InterPro" id="IPR018764">
    <property type="entry name" value="RskA_C"/>
</dbReference>